<dbReference type="InterPro" id="IPR020846">
    <property type="entry name" value="MFS_dom"/>
</dbReference>
<keyword evidence="6 8" id="KW-1133">Transmembrane helix</keyword>
<dbReference type="RefSeq" id="WP_072908007.1">
    <property type="nucleotide sequence ID" value="NZ_FQZT01000005.1"/>
</dbReference>
<feature type="transmembrane region" description="Helical" evidence="8">
    <location>
        <begin position="334"/>
        <end position="353"/>
    </location>
</feature>
<dbReference type="GO" id="GO:0005886">
    <property type="term" value="C:plasma membrane"/>
    <property type="evidence" value="ECO:0007669"/>
    <property type="project" value="UniProtKB-SubCell"/>
</dbReference>
<dbReference type="GO" id="GO:0042910">
    <property type="term" value="F:xenobiotic transmembrane transporter activity"/>
    <property type="evidence" value="ECO:0007669"/>
    <property type="project" value="InterPro"/>
</dbReference>
<dbReference type="InterPro" id="IPR011701">
    <property type="entry name" value="MFS"/>
</dbReference>
<name>A0A1M6HCI3_MALRU</name>
<feature type="transmembrane region" description="Helical" evidence="8">
    <location>
        <begin position="243"/>
        <end position="261"/>
    </location>
</feature>
<keyword evidence="3" id="KW-0813">Transport</keyword>
<keyword evidence="5 8" id="KW-0812">Transmembrane</keyword>
<comment type="similarity">
    <text evidence="2">Belongs to the major facilitator superfamily. Bcr/CmlA family.</text>
</comment>
<evidence type="ECO:0000256" key="6">
    <source>
        <dbReference type="ARBA" id="ARBA00022989"/>
    </source>
</evidence>
<evidence type="ECO:0000256" key="1">
    <source>
        <dbReference type="ARBA" id="ARBA00004651"/>
    </source>
</evidence>
<evidence type="ECO:0000256" key="4">
    <source>
        <dbReference type="ARBA" id="ARBA00022475"/>
    </source>
</evidence>
<dbReference type="STRING" id="1122189.SAMN02745165_01783"/>
<evidence type="ECO:0000313" key="10">
    <source>
        <dbReference type="EMBL" id="SHJ19900.1"/>
    </source>
</evidence>
<dbReference type="EMBL" id="FQZT01000005">
    <property type="protein sequence ID" value="SHJ19900.1"/>
    <property type="molecule type" value="Genomic_DNA"/>
</dbReference>
<proteinExistence type="inferred from homology"/>
<feature type="domain" description="Major facilitator superfamily (MFS) profile" evidence="9">
    <location>
        <begin position="6"/>
        <end position="386"/>
    </location>
</feature>
<feature type="transmembrane region" description="Helical" evidence="8">
    <location>
        <begin position="37"/>
        <end position="60"/>
    </location>
</feature>
<feature type="transmembrane region" description="Helical" evidence="8">
    <location>
        <begin position="97"/>
        <end position="118"/>
    </location>
</feature>
<keyword evidence="11" id="KW-1185">Reference proteome</keyword>
<feature type="transmembrane region" description="Helical" evidence="8">
    <location>
        <begin position="158"/>
        <end position="177"/>
    </location>
</feature>
<dbReference type="PROSITE" id="PS50850">
    <property type="entry name" value="MFS"/>
    <property type="match status" value="1"/>
</dbReference>
<dbReference type="Gene3D" id="1.20.1720.10">
    <property type="entry name" value="Multidrug resistance protein D"/>
    <property type="match status" value="1"/>
</dbReference>
<feature type="transmembrane region" description="Helical" evidence="8">
    <location>
        <begin position="207"/>
        <end position="231"/>
    </location>
</feature>
<evidence type="ECO:0000256" key="3">
    <source>
        <dbReference type="ARBA" id="ARBA00022448"/>
    </source>
</evidence>
<evidence type="ECO:0000313" key="11">
    <source>
        <dbReference type="Proteomes" id="UP000184171"/>
    </source>
</evidence>
<evidence type="ECO:0000256" key="5">
    <source>
        <dbReference type="ARBA" id="ARBA00022692"/>
    </source>
</evidence>
<dbReference type="AlphaFoldDB" id="A0A1M6HCI3"/>
<protein>
    <submittedName>
        <fullName evidence="10">MFS transporter, DHA1 family, bicyclomycin/chloramphenicol resistance protein</fullName>
    </submittedName>
</protein>
<evidence type="ECO:0000259" key="9">
    <source>
        <dbReference type="PROSITE" id="PS50850"/>
    </source>
</evidence>
<dbReference type="InterPro" id="IPR004812">
    <property type="entry name" value="Efflux_drug-R_Bcr/CmlA"/>
</dbReference>
<dbReference type="PANTHER" id="PTHR43124:SF3">
    <property type="entry name" value="CHLORAMPHENICOL EFFLUX PUMP RV0191"/>
    <property type="match status" value="1"/>
</dbReference>
<evidence type="ECO:0000256" key="7">
    <source>
        <dbReference type="ARBA" id="ARBA00023136"/>
    </source>
</evidence>
<dbReference type="Proteomes" id="UP000184171">
    <property type="component" value="Unassembled WGS sequence"/>
</dbReference>
<dbReference type="InterPro" id="IPR050189">
    <property type="entry name" value="MFS_Efflux_Transporters"/>
</dbReference>
<gene>
    <name evidence="10" type="ORF">SAMN02745165_01783</name>
</gene>
<accession>A0A1M6HCI3</accession>
<feature type="transmembrane region" description="Helical" evidence="8">
    <location>
        <begin position="296"/>
        <end position="313"/>
    </location>
</feature>
<feature type="transmembrane region" description="Helical" evidence="8">
    <location>
        <begin position="273"/>
        <end position="290"/>
    </location>
</feature>
<dbReference type="NCBIfam" id="TIGR00710">
    <property type="entry name" value="efflux_Bcr_CflA"/>
    <property type="match status" value="1"/>
</dbReference>
<dbReference type="CDD" id="cd17320">
    <property type="entry name" value="MFS_MdfA_MDR_like"/>
    <property type="match status" value="1"/>
</dbReference>
<comment type="subcellular location">
    <subcellularLocation>
        <location evidence="1">Cell membrane</location>
        <topology evidence="1">Multi-pass membrane protein</topology>
    </subcellularLocation>
</comment>
<feature type="transmembrane region" description="Helical" evidence="8">
    <location>
        <begin position="72"/>
        <end position="91"/>
    </location>
</feature>
<sequence length="387" mass="42570">MKKSAIFFLLVLLSAFPPLSTDMYLPAIPLLQKTWQQPLTVVNLTLVCFFVSYCLFLLVYGPISDRCGRKPPLLVGLVLFIVASLLCALSTNVGSLILFRVLQAAGAAAAAALAMAMTKDLYRSEERVRILAWIGVIMALAPAVAPILGSWLMVWASWRWIFVCQAAVAAVALIGVLRMEETLQEKSNTSALETATIYLQLFRNRRYMAYALMISLVVLPHFGYIAGAADIYITRFGLSEQTFGYLFAINALSFMSGSLLCTRLLRWMSPGKVMSLGFAGFLLGGIIMLLRLFPDPWSLVLPMIPITFSLGLSRPPSNNLVLEQVDRNAGAASSLLVFIFFIIGAFAMWLISLDWSDKVQVIGLLATGVGVVTLSCWTFLARREARN</sequence>
<dbReference type="SUPFAM" id="SSF103473">
    <property type="entry name" value="MFS general substrate transporter"/>
    <property type="match status" value="1"/>
</dbReference>
<keyword evidence="4" id="KW-1003">Cell membrane</keyword>
<dbReference type="PANTHER" id="PTHR43124">
    <property type="entry name" value="PURINE EFFLUX PUMP PBUE"/>
    <property type="match status" value="1"/>
</dbReference>
<organism evidence="10 11">
    <name type="scientific">Malonomonas rubra DSM 5091</name>
    <dbReference type="NCBI Taxonomy" id="1122189"/>
    <lineage>
        <taxon>Bacteria</taxon>
        <taxon>Pseudomonadati</taxon>
        <taxon>Thermodesulfobacteriota</taxon>
        <taxon>Desulfuromonadia</taxon>
        <taxon>Desulfuromonadales</taxon>
        <taxon>Geopsychrobacteraceae</taxon>
        <taxon>Malonomonas</taxon>
    </lineage>
</organism>
<evidence type="ECO:0000256" key="8">
    <source>
        <dbReference type="SAM" id="Phobius"/>
    </source>
</evidence>
<evidence type="ECO:0000256" key="2">
    <source>
        <dbReference type="ARBA" id="ARBA00006236"/>
    </source>
</evidence>
<dbReference type="GO" id="GO:1990961">
    <property type="term" value="P:xenobiotic detoxification by transmembrane export across the plasma membrane"/>
    <property type="evidence" value="ECO:0007669"/>
    <property type="project" value="InterPro"/>
</dbReference>
<dbReference type="OrthoDB" id="9814303at2"/>
<keyword evidence="7 8" id="KW-0472">Membrane</keyword>
<dbReference type="InterPro" id="IPR036259">
    <property type="entry name" value="MFS_trans_sf"/>
</dbReference>
<feature type="transmembrane region" description="Helical" evidence="8">
    <location>
        <begin position="359"/>
        <end position="380"/>
    </location>
</feature>
<feature type="transmembrane region" description="Helical" evidence="8">
    <location>
        <begin position="130"/>
        <end position="152"/>
    </location>
</feature>
<dbReference type="Pfam" id="PF07690">
    <property type="entry name" value="MFS_1"/>
    <property type="match status" value="1"/>
</dbReference>
<reference evidence="10 11" key="1">
    <citation type="submission" date="2016-11" db="EMBL/GenBank/DDBJ databases">
        <authorList>
            <person name="Jaros S."/>
            <person name="Januszkiewicz K."/>
            <person name="Wedrychowicz H."/>
        </authorList>
    </citation>
    <scope>NUCLEOTIDE SEQUENCE [LARGE SCALE GENOMIC DNA]</scope>
    <source>
        <strain evidence="10 11">DSM 5091</strain>
    </source>
</reference>